<evidence type="ECO:0000256" key="5">
    <source>
        <dbReference type="ARBA" id="ARBA00013200"/>
    </source>
</evidence>
<organism evidence="20 21">
    <name type="scientific">Pontibaca salina</name>
    <dbReference type="NCBI Taxonomy" id="2795731"/>
    <lineage>
        <taxon>Bacteria</taxon>
        <taxon>Pseudomonadati</taxon>
        <taxon>Pseudomonadota</taxon>
        <taxon>Alphaproteobacteria</taxon>
        <taxon>Rhodobacterales</taxon>
        <taxon>Roseobacteraceae</taxon>
        <taxon>Pontibaca</taxon>
    </lineage>
</organism>
<evidence type="ECO:0000256" key="8">
    <source>
        <dbReference type="ARBA" id="ARBA00022573"/>
    </source>
</evidence>
<feature type="transmembrane region" description="Helical" evidence="19">
    <location>
        <begin position="147"/>
        <end position="168"/>
    </location>
</feature>
<evidence type="ECO:0000256" key="19">
    <source>
        <dbReference type="HAMAP-Rule" id="MF_00719"/>
    </source>
</evidence>
<evidence type="ECO:0000256" key="11">
    <source>
        <dbReference type="ARBA" id="ARBA00022842"/>
    </source>
</evidence>
<dbReference type="PANTHER" id="PTHR34148:SF1">
    <property type="entry name" value="ADENOSYLCOBINAMIDE-GDP RIBAZOLETRANSFERASE"/>
    <property type="match status" value="1"/>
</dbReference>
<evidence type="ECO:0000256" key="10">
    <source>
        <dbReference type="ARBA" id="ARBA00022692"/>
    </source>
</evidence>
<evidence type="ECO:0000256" key="9">
    <source>
        <dbReference type="ARBA" id="ARBA00022679"/>
    </source>
</evidence>
<reference evidence="20" key="1">
    <citation type="submission" date="2020-12" db="EMBL/GenBank/DDBJ databases">
        <title>Pontibaca salina gen. nov., sp. nov., isolated from marine sediment.</title>
        <authorList>
            <person name="Bo J."/>
            <person name="Wang S."/>
            <person name="Song X."/>
            <person name="Du Z."/>
        </authorList>
    </citation>
    <scope>NUCLEOTIDE SEQUENCE</scope>
    <source>
        <strain evidence="20">S1109L</strain>
    </source>
</reference>
<feature type="transmembrane region" description="Helical" evidence="19">
    <location>
        <begin position="180"/>
        <end position="199"/>
    </location>
</feature>
<dbReference type="EC" id="2.7.8.26" evidence="5 19"/>
<feature type="transmembrane region" description="Helical" evidence="19">
    <location>
        <begin position="42"/>
        <end position="64"/>
    </location>
</feature>
<evidence type="ECO:0000256" key="14">
    <source>
        <dbReference type="ARBA" id="ARBA00025228"/>
    </source>
</evidence>
<comment type="catalytic activity">
    <reaction evidence="18 19">
        <text>alpha-ribazole 5'-phosphate + adenosylcob(III)inamide-GDP = adenosylcob(III)alamin 5'-phosphate + GMP + H(+)</text>
        <dbReference type="Rhea" id="RHEA:23560"/>
        <dbReference type="ChEBI" id="CHEBI:15378"/>
        <dbReference type="ChEBI" id="CHEBI:57918"/>
        <dbReference type="ChEBI" id="CHEBI:58115"/>
        <dbReference type="ChEBI" id="CHEBI:60487"/>
        <dbReference type="ChEBI" id="CHEBI:60493"/>
        <dbReference type="EC" id="2.7.8.26"/>
    </reaction>
</comment>
<dbReference type="NCBIfam" id="TIGR00317">
    <property type="entry name" value="cobS"/>
    <property type="match status" value="1"/>
</dbReference>
<evidence type="ECO:0000256" key="18">
    <source>
        <dbReference type="ARBA" id="ARBA00049504"/>
    </source>
</evidence>
<protein>
    <recommendedName>
        <fullName evidence="6 19">Adenosylcobinamide-GDP ribazoletransferase</fullName>
        <ecNumber evidence="5 19">2.7.8.26</ecNumber>
    </recommendedName>
    <alternativeName>
        <fullName evidence="16 19">Cobalamin synthase</fullName>
    </alternativeName>
    <alternativeName>
        <fullName evidence="15 19">Cobalamin-5'-phosphate synthase</fullName>
    </alternativeName>
</protein>
<evidence type="ECO:0000256" key="6">
    <source>
        <dbReference type="ARBA" id="ARBA00015850"/>
    </source>
</evidence>
<evidence type="ECO:0000256" key="13">
    <source>
        <dbReference type="ARBA" id="ARBA00023136"/>
    </source>
</evidence>
<keyword evidence="8 19" id="KW-0169">Cobalamin biosynthesis</keyword>
<dbReference type="GO" id="GO:0051073">
    <property type="term" value="F:adenosylcobinamide-GDP ribazoletransferase activity"/>
    <property type="evidence" value="ECO:0007669"/>
    <property type="project" value="UniProtKB-UniRule"/>
</dbReference>
<evidence type="ECO:0000256" key="15">
    <source>
        <dbReference type="ARBA" id="ARBA00032605"/>
    </source>
</evidence>
<keyword evidence="9 19" id="KW-0808">Transferase</keyword>
<dbReference type="RefSeq" id="WP_198685859.1">
    <property type="nucleotide sequence ID" value="NZ_JAEIJD010000005.1"/>
</dbReference>
<dbReference type="Pfam" id="PF02654">
    <property type="entry name" value="CobS"/>
    <property type="match status" value="1"/>
</dbReference>
<keyword evidence="12 19" id="KW-1133">Transmembrane helix</keyword>
<dbReference type="InterPro" id="IPR003805">
    <property type="entry name" value="CobS"/>
</dbReference>
<name>A0A934HSF3_9RHOB</name>
<evidence type="ECO:0000256" key="1">
    <source>
        <dbReference type="ARBA" id="ARBA00001946"/>
    </source>
</evidence>
<proteinExistence type="inferred from homology"/>
<comment type="caution">
    <text evidence="20">The sequence shown here is derived from an EMBL/GenBank/DDBJ whole genome shotgun (WGS) entry which is preliminary data.</text>
</comment>
<accession>A0A934HSF3</accession>
<gene>
    <name evidence="19 20" type="primary">cobS</name>
    <name evidence="20" type="ORF">JAO82_08075</name>
</gene>
<dbReference type="AlphaFoldDB" id="A0A934HSF3"/>
<evidence type="ECO:0000313" key="21">
    <source>
        <dbReference type="Proteomes" id="UP000613255"/>
    </source>
</evidence>
<evidence type="ECO:0000256" key="2">
    <source>
        <dbReference type="ARBA" id="ARBA00004651"/>
    </source>
</evidence>
<evidence type="ECO:0000256" key="12">
    <source>
        <dbReference type="ARBA" id="ARBA00022989"/>
    </source>
</evidence>
<evidence type="ECO:0000256" key="3">
    <source>
        <dbReference type="ARBA" id="ARBA00004663"/>
    </source>
</evidence>
<keyword evidence="13 19" id="KW-0472">Membrane</keyword>
<comment type="function">
    <text evidence="14 19">Joins adenosylcobinamide-GDP and alpha-ribazole to generate adenosylcobalamin (Ado-cobalamin). Also synthesizes adenosylcobalamin 5'-phosphate from adenosylcobinamide-GDP and alpha-ribazole 5'-phosphate.</text>
</comment>
<comment type="pathway">
    <text evidence="3 19">Cofactor biosynthesis; adenosylcobalamin biosynthesis; adenosylcobalamin from cob(II)yrinate a,c-diamide: step 7/7.</text>
</comment>
<keyword evidence="21" id="KW-1185">Reference proteome</keyword>
<evidence type="ECO:0000256" key="7">
    <source>
        <dbReference type="ARBA" id="ARBA00022475"/>
    </source>
</evidence>
<keyword evidence="7 19" id="KW-1003">Cell membrane</keyword>
<comment type="cofactor">
    <cofactor evidence="1 19">
        <name>Mg(2+)</name>
        <dbReference type="ChEBI" id="CHEBI:18420"/>
    </cofactor>
</comment>
<comment type="catalytic activity">
    <reaction evidence="17 19">
        <text>alpha-ribazole + adenosylcob(III)inamide-GDP = adenosylcob(III)alamin + GMP + H(+)</text>
        <dbReference type="Rhea" id="RHEA:16049"/>
        <dbReference type="ChEBI" id="CHEBI:10329"/>
        <dbReference type="ChEBI" id="CHEBI:15378"/>
        <dbReference type="ChEBI" id="CHEBI:18408"/>
        <dbReference type="ChEBI" id="CHEBI:58115"/>
        <dbReference type="ChEBI" id="CHEBI:60487"/>
        <dbReference type="EC" id="2.7.8.26"/>
    </reaction>
</comment>
<sequence>MRETLNTSLARPVDLAIAAVLLTRLPLPVLQDATFERQTQAVWAFPVVGAAVALLAGSIGWIALALGLPGVITALLVLGAQIIITGAMHEDGLADSADGIWGGFDAKRRLAIMRDSHIGTYGVLALILSLGLRWGALTGLIVSGYLWGPLLVAATLSRAGLPVLMATLPHARSDGLSHRVGRPETATVAVAVLLGLGFALMGTGWLALLVATTLAAVLTGLGALAKARIGGQTGDILGAAQQLGEIAVLLTLLAVI</sequence>
<comment type="subcellular location">
    <subcellularLocation>
        <location evidence="2 19">Cell membrane</location>
        <topology evidence="2 19">Multi-pass membrane protein</topology>
    </subcellularLocation>
</comment>
<dbReference type="GO" id="GO:0005886">
    <property type="term" value="C:plasma membrane"/>
    <property type="evidence" value="ECO:0007669"/>
    <property type="project" value="UniProtKB-SubCell"/>
</dbReference>
<dbReference type="Proteomes" id="UP000613255">
    <property type="component" value="Unassembled WGS sequence"/>
</dbReference>
<feature type="transmembrane region" description="Helical" evidence="19">
    <location>
        <begin position="70"/>
        <end position="88"/>
    </location>
</feature>
<dbReference type="PANTHER" id="PTHR34148">
    <property type="entry name" value="ADENOSYLCOBINAMIDE-GDP RIBAZOLETRANSFERASE"/>
    <property type="match status" value="1"/>
</dbReference>
<feature type="transmembrane region" description="Helical" evidence="19">
    <location>
        <begin position="118"/>
        <end position="141"/>
    </location>
</feature>
<dbReference type="EMBL" id="JAEIJD010000005">
    <property type="protein sequence ID" value="MBI6629840.1"/>
    <property type="molecule type" value="Genomic_DNA"/>
</dbReference>
<evidence type="ECO:0000256" key="17">
    <source>
        <dbReference type="ARBA" id="ARBA00048623"/>
    </source>
</evidence>
<dbReference type="GO" id="GO:0008818">
    <property type="term" value="F:cobalamin 5'-phosphate synthase activity"/>
    <property type="evidence" value="ECO:0007669"/>
    <property type="project" value="UniProtKB-UniRule"/>
</dbReference>
<dbReference type="HAMAP" id="MF_00719">
    <property type="entry name" value="CobS"/>
    <property type="match status" value="1"/>
</dbReference>
<dbReference type="GO" id="GO:0009236">
    <property type="term" value="P:cobalamin biosynthetic process"/>
    <property type="evidence" value="ECO:0007669"/>
    <property type="project" value="UniProtKB-UniRule"/>
</dbReference>
<keyword evidence="11 19" id="KW-0460">Magnesium</keyword>
<comment type="similarity">
    <text evidence="4 19">Belongs to the CobS family.</text>
</comment>
<evidence type="ECO:0000256" key="16">
    <source>
        <dbReference type="ARBA" id="ARBA00032853"/>
    </source>
</evidence>
<evidence type="ECO:0000313" key="20">
    <source>
        <dbReference type="EMBL" id="MBI6629840.1"/>
    </source>
</evidence>
<keyword evidence="10 19" id="KW-0812">Transmembrane</keyword>
<evidence type="ECO:0000256" key="4">
    <source>
        <dbReference type="ARBA" id="ARBA00010561"/>
    </source>
</evidence>